<comment type="caution">
    <text evidence="11">The sequence shown here is derived from an EMBL/GenBank/DDBJ whole genome shotgun (WGS) entry which is preliminary data.</text>
</comment>
<dbReference type="PANTHER" id="PTHR42885">
    <property type="entry name" value="HISTIDINOL-PHOSPHATE AMINOTRANSFERASE-RELATED"/>
    <property type="match status" value="1"/>
</dbReference>
<comment type="cofactor">
    <cofactor evidence="1">
        <name>pyridoxal 5'-phosphate</name>
        <dbReference type="ChEBI" id="CHEBI:597326"/>
    </cofactor>
</comment>
<evidence type="ECO:0000256" key="2">
    <source>
        <dbReference type="ARBA" id="ARBA00003444"/>
    </source>
</evidence>
<gene>
    <name evidence="11" type="ORF">JF625_21315</name>
</gene>
<dbReference type="SUPFAM" id="SSF53383">
    <property type="entry name" value="PLP-dependent transferases"/>
    <property type="match status" value="1"/>
</dbReference>
<keyword evidence="5" id="KW-0169">Cobalamin biosynthesis</keyword>
<dbReference type="PROSITE" id="PS00105">
    <property type="entry name" value="AA_TRANSFER_CLASS_1"/>
    <property type="match status" value="1"/>
</dbReference>
<evidence type="ECO:0000256" key="5">
    <source>
        <dbReference type="ARBA" id="ARBA00022573"/>
    </source>
</evidence>
<evidence type="ECO:0000256" key="9">
    <source>
        <dbReference type="ARBA" id="ARBA00048531"/>
    </source>
</evidence>
<protein>
    <recommendedName>
        <fullName evidence="4">threonine-phosphate decarboxylase</fullName>
        <ecNumber evidence="4">4.1.1.81</ecNumber>
    </recommendedName>
    <alternativeName>
        <fullName evidence="8">L-threonine-O-3-phosphate decarboxylase</fullName>
    </alternativeName>
</protein>
<dbReference type="InterPro" id="IPR004839">
    <property type="entry name" value="Aminotransferase_I/II_large"/>
</dbReference>
<dbReference type="PANTHER" id="PTHR42885:SF1">
    <property type="entry name" value="THREONINE-PHOSPHATE DECARBOXYLASE"/>
    <property type="match status" value="1"/>
</dbReference>
<comment type="function">
    <text evidence="2">Decarboxylates L-threonine-O-3-phosphate to yield (R)-1-amino-2-propanol O-2-phosphate, the precursor for the linkage between the nucleotide loop and the corrin ring in cobalamin.</text>
</comment>
<dbReference type="Proteomes" id="UP000700706">
    <property type="component" value="Unassembled WGS sequence"/>
</dbReference>
<dbReference type="GO" id="GO:0030170">
    <property type="term" value="F:pyridoxal phosphate binding"/>
    <property type="evidence" value="ECO:0007669"/>
    <property type="project" value="InterPro"/>
</dbReference>
<evidence type="ECO:0000313" key="11">
    <source>
        <dbReference type="EMBL" id="MBW8727674.1"/>
    </source>
</evidence>
<proteinExistence type="predicted"/>
<dbReference type="InterPro" id="IPR005860">
    <property type="entry name" value="CobD"/>
</dbReference>
<dbReference type="Gene3D" id="3.40.640.10">
    <property type="entry name" value="Type I PLP-dependent aspartate aminotransferase-like (Major domain)"/>
    <property type="match status" value="1"/>
</dbReference>
<evidence type="ECO:0000256" key="6">
    <source>
        <dbReference type="ARBA" id="ARBA00022898"/>
    </source>
</evidence>
<evidence type="ECO:0000256" key="3">
    <source>
        <dbReference type="ARBA" id="ARBA00004953"/>
    </source>
</evidence>
<evidence type="ECO:0000256" key="8">
    <source>
        <dbReference type="ARBA" id="ARBA00029996"/>
    </source>
</evidence>
<name>A0A952KMI2_9PROT</name>
<dbReference type="InterPro" id="IPR015421">
    <property type="entry name" value="PyrdxlP-dep_Trfase_major"/>
</dbReference>
<comment type="catalytic activity">
    <reaction evidence="9">
        <text>O-phospho-L-threonine + H(+) = (R)-1-aminopropan-2-yl phosphate + CO2</text>
        <dbReference type="Rhea" id="RHEA:11492"/>
        <dbReference type="ChEBI" id="CHEBI:15378"/>
        <dbReference type="ChEBI" id="CHEBI:16526"/>
        <dbReference type="ChEBI" id="CHEBI:58563"/>
        <dbReference type="ChEBI" id="CHEBI:58675"/>
        <dbReference type="EC" id="4.1.1.81"/>
    </reaction>
</comment>
<dbReference type="GO" id="GO:0009236">
    <property type="term" value="P:cobalamin biosynthetic process"/>
    <property type="evidence" value="ECO:0007669"/>
    <property type="project" value="UniProtKB-KW"/>
</dbReference>
<dbReference type="InterPro" id="IPR015424">
    <property type="entry name" value="PyrdxlP-dep_Trfase"/>
</dbReference>
<evidence type="ECO:0000313" key="12">
    <source>
        <dbReference type="Proteomes" id="UP000700706"/>
    </source>
</evidence>
<dbReference type="GO" id="GO:0048472">
    <property type="term" value="F:threonine-phosphate decarboxylase activity"/>
    <property type="evidence" value="ECO:0007669"/>
    <property type="project" value="UniProtKB-EC"/>
</dbReference>
<evidence type="ECO:0000259" key="10">
    <source>
        <dbReference type="Pfam" id="PF00155"/>
    </source>
</evidence>
<evidence type="ECO:0000256" key="4">
    <source>
        <dbReference type="ARBA" id="ARBA00012285"/>
    </source>
</evidence>
<dbReference type="InterPro" id="IPR004838">
    <property type="entry name" value="NHTrfase_class1_PyrdxlP-BS"/>
</dbReference>
<feature type="domain" description="Aminotransferase class I/classII large" evidence="10">
    <location>
        <begin position="70"/>
        <end position="316"/>
    </location>
</feature>
<dbReference type="Gene3D" id="3.90.1150.10">
    <property type="entry name" value="Aspartate Aminotransferase, domain 1"/>
    <property type="match status" value="1"/>
</dbReference>
<dbReference type="EC" id="4.1.1.81" evidence="4"/>
<dbReference type="EMBL" id="JAEKLZ010000296">
    <property type="protein sequence ID" value="MBW8727674.1"/>
    <property type="molecule type" value="Genomic_DNA"/>
</dbReference>
<organism evidence="11 12">
    <name type="scientific">Inquilinus limosus</name>
    <dbReference type="NCBI Taxonomy" id="171674"/>
    <lineage>
        <taxon>Bacteria</taxon>
        <taxon>Pseudomonadati</taxon>
        <taxon>Pseudomonadota</taxon>
        <taxon>Alphaproteobacteria</taxon>
        <taxon>Rhodospirillales</taxon>
        <taxon>Rhodospirillaceae</taxon>
        <taxon>Inquilinus</taxon>
    </lineage>
</organism>
<dbReference type="InterPro" id="IPR015422">
    <property type="entry name" value="PyrdxlP-dep_Trfase_small"/>
</dbReference>
<dbReference type="AlphaFoldDB" id="A0A952KMI2"/>
<accession>A0A952KMI2</accession>
<reference evidence="11" key="1">
    <citation type="submission" date="2020-06" db="EMBL/GenBank/DDBJ databases">
        <title>Stable isotope informed genome-resolved metagenomics uncovers potential trophic interactions in rhizosphere soil.</title>
        <authorList>
            <person name="Starr E.P."/>
            <person name="Shi S."/>
            <person name="Blazewicz S.J."/>
            <person name="Koch B.J."/>
            <person name="Probst A.J."/>
            <person name="Hungate B.A."/>
            <person name="Pett-Ridge J."/>
            <person name="Firestone M.K."/>
            <person name="Banfield J.F."/>
        </authorList>
    </citation>
    <scope>NUCLEOTIDE SEQUENCE</scope>
    <source>
        <strain evidence="11">YM_69_17</strain>
    </source>
</reference>
<dbReference type="Pfam" id="PF00155">
    <property type="entry name" value="Aminotran_1_2"/>
    <property type="match status" value="1"/>
</dbReference>
<keyword evidence="6" id="KW-0663">Pyridoxal phosphate</keyword>
<evidence type="ECO:0000256" key="1">
    <source>
        <dbReference type="ARBA" id="ARBA00001933"/>
    </source>
</evidence>
<sequence length="328" mass="34322">MSMVPHGGDLAAAEARWGRPAEGWLDLSTGINPVPYPIPAIDPAAWHRLPQHDRLRALLETARSCYAAPADARIVAAPGTQILIQLLPRLRSGARVAVLGPTYGEHAACWAAEGATVATVGSIEEAAAAEVVVLVNPNNPDGHIIDSERLLALADGLAARGGLLVVDEAFAEVTPGISIAAAAGRPGLLILRSFGKFFGLAGIRLGFAIGAAAEVDRLARWLGPWSVSGPAIETGIAALSDRDWQEATRASLSANAARLTAMLLAHGFADRGGTDLFRLAEHPEAARIWDRLGRAGILVRPFPDRPALLRFGLPAGEDGFARLAEALG</sequence>
<dbReference type="NCBIfam" id="TIGR01140">
    <property type="entry name" value="L_thr_O3P_dcar"/>
    <property type="match status" value="1"/>
</dbReference>
<evidence type="ECO:0000256" key="7">
    <source>
        <dbReference type="ARBA" id="ARBA00023239"/>
    </source>
</evidence>
<dbReference type="CDD" id="cd00609">
    <property type="entry name" value="AAT_like"/>
    <property type="match status" value="1"/>
</dbReference>
<comment type="pathway">
    <text evidence="3">Cofactor biosynthesis; adenosylcobalamin biosynthesis.</text>
</comment>
<keyword evidence="7 11" id="KW-0456">Lyase</keyword>